<organism evidence="2 3">
    <name type="scientific">Svornostia abyssi</name>
    <dbReference type="NCBI Taxonomy" id="2898438"/>
    <lineage>
        <taxon>Bacteria</taxon>
        <taxon>Bacillati</taxon>
        <taxon>Actinomycetota</taxon>
        <taxon>Thermoleophilia</taxon>
        <taxon>Solirubrobacterales</taxon>
        <taxon>Baekduiaceae</taxon>
        <taxon>Svornostia</taxon>
    </lineage>
</organism>
<dbReference type="EMBL" id="CP088295">
    <property type="protein sequence ID" value="UUY05698.1"/>
    <property type="molecule type" value="Genomic_DNA"/>
</dbReference>
<dbReference type="RefSeq" id="WP_353866143.1">
    <property type="nucleotide sequence ID" value="NZ_CP088295.1"/>
</dbReference>
<keyword evidence="3" id="KW-1185">Reference proteome</keyword>
<reference evidence="3" key="1">
    <citation type="submission" date="2021-11" db="EMBL/GenBank/DDBJ databases">
        <title>Cultivation dependent microbiological survey of springs from the worlds oldest radium mine currently devoted to the extraction of radon-saturated water.</title>
        <authorList>
            <person name="Kapinusova G."/>
            <person name="Smrhova T."/>
            <person name="Strejcek M."/>
            <person name="Suman J."/>
            <person name="Jani K."/>
            <person name="Pajer P."/>
            <person name="Uhlik O."/>
        </authorList>
    </citation>
    <scope>NUCLEOTIDE SEQUENCE [LARGE SCALE GENOMIC DNA]</scope>
    <source>
        <strain evidence="3">J379</strain>
    </source>
</reference>
<feature type="region of interest" description="Disordered" evidence="1">
    <location>
        <begin position="109"/>
        <end position="173"/>
    </location>
</feature>
<evidence type="ECO:0000313" key="3">
    <source>
        <dbReference type="Proteomes" id="UP001058860"/>
    </source>
</evidence>
<proteinExistence type="predicted"/>
<gene>
    <name evidence="2" type="ORF">LRS13_09310</name>
</gene>
<accession>A0ABY5PLZ4</accession>
<evidence type="ECO:0000256" key="1">
    <source>
        <dbReference type="SAM" id="MobiDB-lite"/>
    </source>
</evidence>
<evidence type="ECO:0000313" key="2">
    <source>
        <dbReference type="EMBL" id="UUY05698.1"/>
    </source>
</evidence>
<dbReference type="InterPro" id="IPR059226">
    <property type="entry name" value="Choice_anch_Q_dom"/>
</dbReference>
<dbReference type="Proteomes" id="UP001058860">
    <property type="component" value="Chromosome"/>
</dbReference>
<feature type="compositionally biased region" description="Basic and acidic residues" evidence="1">
    <location>
        <begin position="111"/>
        <end position="121"/>
    </location>
</feature>
<sequence length="261" mass="26538">MAVEVGTGVTANASALLVNSIVRSFPATYDRKAPVGGATGNATIGFQHSNFAPTGTSVGDGSVTSLTSINSDPKFVGSGTDPYRLLPGSPSIDRANPAAGGLAVDLLGATRPRDGDADGTARSDQGAYEYQPPAPDLGSGPTAPESGGTTDSGTTPAPGGTEPPAPADTLAPKLTSLRLGKGLTRRRGGTIRFSLSEAARVELRFTRGKRTVTLRVNGIAGANTVKVAKRKLGAAAWRLTVVATDAAGNRASMARRVTVRR</sequence>
<protein>
    <submittedName>
        <fullName evidence="2">Uncharacterized protein</fullName>
    </submittedName>
</protein>
<name>A0ABY5PLZ4_9ACTN</name>
<dbReference type="NCBIfam" id="NF041518">
    <property type="entry name" value="choice_anch_Q"/>
    <property type="match status" value="1"/>
</dbReference>